<evidence type="ECO:0000256" key="4">
    <source>
        <dbReference type="ARBA" id="ARBA00022490"/>
    </source>
</evidence>
<dbReference type="Gene3D" id="3.40.50.800">
    <property type="entry name" value="Anticodon-binding domain"/>
    <property type="match status" value="1"/>
</dbReference>
<dbReference type="GO" id="GO:0005739">
    <property type="term" value="C:mitochondrion"/>
    <property type="evidence" value="ECO:0007669"/>
    <property type="project" value="UniProtKB-ARBA"/>
</dbReference>
<protein>
    <recommendedName>
        <fullName evidence="13">Histidine--tRNA ligase, mitochondrial</fullName>
        <ecNumber evidence="3">6.1.1.21</ecNumber>
    </recommendedName>
    <alternativeName>
        <fullName evidence="10">Histidyl-tRNA synthetase</fullName>
    </alternativeName>
</protein>
<proteinExistence type="inferred from homology"/>
<evidence type="ECO:0000259" key="15">
    <source>
        <dbReference type="PROSITE" id="PS50862"/>
    </source>
</evidence>
<dbReference type="GO" id="GO:0032543">
    <property type="term" value="P:mitochondrial translation"/>
    <property type="evidence" value="ECO:0007669"/>
    <property type="project" value="TreeGrafter"/>
</dbReference>
<dbReference type="PANTHER" id="PTHR11476">
    <property type="entry name" value="HISTIDYL-TRNA SYNTHETASE"/>
    <property type="match status" value="1"/>
</dbReference>
<dbReference type="InterPro" id="IPR045864">
    <property type="entry name" value="aa-tRNA-synth_II/BPL/LPL"/>
</dbReference>
<dbReference type="CDD" id="cd00773">
    <property type="entry name" value="HisRS-like_core"/>
    <property type="match status" value="1"/>
</dbReference>
<dbReference type="AlphaFoldDB" id="A0A9W8E974"/>
<dbReference type="InterPro" id="IPR004516">
    <property type="entry name" value="HisRS/HisZ"/>
</dbReference>
<keyword evidence="6" id="KW-0547">Nucleotide-binding</keyword>
<feature type="binding site" evidence="14">
    <location>
        <position position="90"/>
    </location>
    <ligand>
        <name>L-histidine</name>
        <dbReference type="ChEBI" id="CHEBI:57595"/>
    </ligand>
</feature>
<keyword evidence="17" id="KW-1185">Reference proteome</keyword>
<evidence type="ECO:0000256" key="10">
    <source>
        <dbReference type="ARBA" id="ARBA00030619"/>
    </source>
</evidence>
<dbReference type="Gene3D" id="3.30.930.10">
    <property type="entry name" value="Bira Bifunctional Protein, Domain 2"/>
    <property type="match status" value="1"/>
</dbReference>
<evidence type="ECO:0000256" key="3">
    <source>
        <dbReference type="ARBA" id="ARBA00012815"/>
    </source>
</evidence>
<gene>
    <name evidence="16" type="primary">HTS1</name>
    <name evidence="16" type="ORF">H4R34_003281</name>
</gene>
<keyword evidence="5 16" id="KW-0436">Ligase</keyword>
<comment type="catalytic activity">
    <reaction evidence="11">
        <text>tRNA(His) + L-histidine + ATP = L-histidyl-tRNA(His) + AMP + diphosphate + H(+)</text>
        <dbReference type="Rhea" id="RHEA:17313"/>
        <dbReference type="Rhea" id="RHEA-COMP:9665"/>
        <dbReference type="Rhea" id="RHEA-COMP:9689"/>
        <dbReference type="ChEBI" id="CHEBI:15378"/>
        <dbReference type="ChEBI" id="CHEBI:30616"/>
        <dbReference type="ChEBI" id="CHEBI:33019"/>
        <dbReference type="ChEBI" id="CHEBI:57595"/>
        <dbReference type="ChEBI" id="CHEBI:78442"/>
        <dbReference type="ChEBI" id="CHEBI:78527"/>
        <dbReference type="ChEBI" id="CHEBI:456215"/>
        <dbReference type="EC" id="6.1.1.21"/>
    </reaction>
</comment>
<evidence type="ECO:0000256" key="9">
    <source>
        <dbReference type="ARBA" id="ARBA00023146"/>
    </source>
</evidence>
<keyword evidence="7" id="KW-0067">ATP-binding</keyword>
<evidence type="ECO:0000256" key="2">
    <source>
        <dbReference type="ARBA" id="ARBA00008226"/>
    </source>
</evidence>
<dbReference type="Pfam" id="PF13393">
    <property type="entry name" value="tRNA-synt_His"/>
    <property type="match status" value="1"/>
</dbReference>
<dbReference type="SUPFAM" id="SSF52954">
    <property type="entry name" value="Class II aaRS ABD-related"/>
    <property type="match status" value="1"/>
</dbReference>
<feature type="binding site" evidence="14">
    <location>
        <position position="110"/>
    </location>
    <ligand>
        <name>L-histidine</name>
        <dbReference type="ChEBI" id="CHEBI:57595"/>
    </ligand>
</feature>
<dbReference type="GO" id="GO:0005829">
    <property type="term" value="C:cytosol"/>
    <property type="evidence" value="ECO:0007669"/>
    <property type="project" value="TreeGrafter"/>
</dbReference>
<evidence type="ECO:0000256" key="5">
    <source>
        <dbReference type="ARBA" id="ARBA00022598"/>
    </source>
</evidence>
<evidence type="ECO:0000256" key="14">
    <source>
        <dbReference type="PIRSR" id="PIRSR001549-1"/>
    </source>
</evidence>
<dbReference type="InterPro" id="IPR004154">
    <property type="entry name" value="Anticodon-bd"/>
</dbReference>
<dbReference type="PROSITE" id="PS50862">
    <property type="entry name" value="AA_TRNA_LIGASE_II"/>
    <property type="match status" value="1"/>
</dbReference>
<sequence>MAVREEMFDTIKAVFKKHGGVTIDTPVFELKEILSGKYGEDSKLIYDLEDQGGEKCSLRYDLTVPFSRFLAMNGVQYQNIKRYHIGKVYRRDQPAMTKGRMREFYQCDFDIAGAYEPMVPDAEIVKIGVEVLTALDVGEFMIKVNHRKLLDGMFAVCGVPEDKIRPISSAVDKMDKLPWLEVRKEMVDEKGLDPLVADQIGEYIRHHGGEELVEKLATDGRLMANASAKEGLEAMRQFFKYARIFKIAPKVSFDLSLARGLDYYTGIIYEAILVESEENQRLMAQGMPQQASSTEDNQVRLGSIAAGGRYDELVGMFAGSGRKGKASNNIPCVGISVGVERVFSILMRKRQYEEIKANHTQVYVISVRDGLLEERMAIAAELWDNDIKAEYMFKAKPRLQAQFNACDKDLIPLSVIIGKDELEKGVVKIKDMRNKNAEDSGGVEVPRAHMIQELRQRLAL</sequence>
<evidence type="ECO:0000256" key="12">
    <source>
        <dbReference type="ARBA" id="ARBA00058343"/>
    </source>
</evidence>
<keyword evidence="8" id="KW-0648">Protein biosynthesis</keyword>
<comment type="subcellular location">
    <subcellularLocation>
        <location evidence="1">Cytoplasm</location>
    </subcellularLocation>
</comment>
<dbReference type="OrthoDB" id="1906957at2759"/>
<dbReference type="GO" id="GO:0004821">
    <property type="term" value="F:histidine-tRNA ligase activity"/>
    <property type="evidence" value="ECO:0007669"/>
    <property type="project" value="UniProtKB-EC"/>
</dbReference>
<dbReference type="EC" id="6.1.1.21" evidence="3"/>
<dbReference type="GO" id="GO:0003723">
    <property type="term" value="F:RNA binding"/>
    <property type="evidence" value="ECO:0007669"/>
    <property type="project" value="TreeGrafter"/>
</dbReference>
<keyword evidence="4" id="KW-0963">Cytoplasm</keyword>
<dbReference type="InterPro" id="IPR036621">
    <property type="entry name" value="Anticodon-bd_dom_sf"/>
</dbReference>
<organism evidence="16 17">
    <name type="scientific">Dimargaris verticillata</name>
    <dbReference type="NCBI Taxonomy" id="2761393"/>
    <lineage>
        <taxon>Eukaryota</taxon>
        <taxon>Fungi</taxon>
        <taxon>Fungi incertae sedis</taxon>
        <taxon>Zoopagomycota</taxon>
        <taxon>Kickxellomycotina</taxon>
        <taxon>Dimargaritomycetes</taxon>
        <taxon>Dimargaritales</taxon>
        <taxon>Dimargaritaceae</taxon>
        <taxon>Dimargaris</taxon>
    </lineage>
</organism>
<dbReference type="FunFam" id="3.30.930.10:FF:000021">
    <property type="entry name" value="Probable histidine--tRNA ligase, mitochondrial"/>
    <property type="match status" value="1"/>
</dbReference>
<dbReference type="CDD" id="cd00859">
    <property type="entry name" value="HisRS_anticodon"/>
    <property type="match status" value="1"/>
</dbReference>
<evidence type="ECO:0000313" key="17">
    <source>
        <dbReference type="Proteomes" id="UP001151582"/>
    </source>
</evidence>
<dbReference type="SUPFAM" id="SSF55681">
    <property type="entry name" value="Class II aaRS and biotin synthetases"/>
    <property type="match status" value="1"/>
</dbReference>
<dbReference type="FunFam" id="3.40.50.800:FF:000015">
    <property type="entry name" value="Histidyl-tRNA synthetase, mitochondrial"/>
    <property type="match status" value="1"/>
</dbReference>
<feature type="binding site" evidence="14">
    <location>
        <begin position="263"/>
        <end position="264"/>
    </location>
    <ligand>
        <name>L-histidine</name>
        <dbReference type="ChEBI" id="CHEBI:57595"/>
    </ligand>
</feature>
<evidence type="ECO:0000256" key="8">
    <source>
        <dbReference type="ARBA" id="ARBA00022917"/>
    </source>
</evidence>
<reference evidence="16" key="1">
    <citation type="submission" date="2022-07" db="EMBL/GenBank/DDBJ databases">
        <title>Phylogenomic reconstructions and comparative analyses of Kickxellomycotina fungi.</title>
        <authorList>
            <person name="Reynolds N.K."/>
            <person name="Stajich J.E."/>
            <person name="Barry K."/>
            <person name="Grigoriev I.V."/>
            <person name="Crous P."/>
            <person name="Smith M.E."/>
        </authorList>
    </citation>
    <scope>NUCLEOTIDE SEQUENCE</scope>
    <source>
        <strain evidence="16">RSA 567</strain>
    </source>
</reference>
<evidence type="ECO:0000313" key="16">
    <source>
        <dbReference type="EMBL" id="KAJ1978240.1"/>
    </source>
</evidence>
<dbReference type="InterPro" id="IPR041715">
    <property type="entry name" value="HisRS-like_core"/>
</dbReference>
<evidence type="ECO:0000256" key="6">
    <source>
        <dbReference type="ARBA" id="ARBA00022741"/>
    </source>
</evidence>
<name>A0A9W8E974_9FUNG</name>
<comment type="similarity">
    <text evidence="2">Belongs to the class-II aminoacyl-tRNA synthetase family.</text>
</comment>
<dbReference type="PIRSF" id="PIRSF001549">
    <property type="entry name" value="His-tRNA_synth"/>
    <property type="match status" value="1"/>
</dbReference>
<feature type="binding site" evidence="14">
    <location>
        <position position="106"/>
    </location>
    <ligand>
        <name>L-histidine</name>
        <dbReference type="ChEBI" id="CHEBI:57595"/>
    </ligand>
</feature>
<evidence type="ECO:0000256" key="11">
    <source>
        <dbReference type="ARBA" id="ARBA00047639"/>
    </source>
</evidence>
<feature type="binding site" evidence="14">
    <location>
        <position position="259"/>
    </location>
    <ligand>
        <name>L-histidine</name>
        <dbReference type="ChEBI" id="CHEBI:57595"/>
    </ligand>
</feature>
<dbReference type="EMBL" id="JANBQB010000289">
    <property type="protein sequence ID" value="KAJ1978240.1"/>
    <property type="molecule type" value="Genomic_DNA"/>
</dbReference>
<dbReference type="GO" id="GO:0005524">
    <property type="term" value="F:ATP binding"/>
    <property type="evidence" value="ECO:0007669"/>
    <property type="project" value="UniProtKB-KW"/>
</dbReference>
<evidence type="ECO:0000256" key="7">
    <source>
        <dbReference type="ARBA" id="ARBA00022840"/>
    </source>
</evidence>
<accession>A0A9W8E974</accession>
<evidence type="ECO:0000256" key="13">
    <source>
        <dbReference type="ARBA" id="ARBA00067413"/>
    </source>
</evidence>
<dbReference type="InterPro" id="IPR033656">
    <property type="entry name" value="HisRS_anticodon"/>
</dbReference>
<feature type="domain" description="Aminoacyl-transfer RNA synthetases class-II family profile" evidence="15">
    <location>
        <begin position="1"/>
        <end position="347"/>
    </location>
</feature>
<feature type="binding site" evidence="14">
    <location>
        <begin position="61"/>
        <end position="63"/>
    </location>
    <ligand>
        <name>L-histidine</name>
        <dbReference type="ChEBI" id="CHEBI:57595"/>
    </ligand>
</feature>
<keyword evidence="9 16" id="KW-0030">Aminoacyl-tRNA synthetase</keyword>
<dbReference type="PANTHER" id="PTHR11476:SF7">
    <property type="entry name" value="HISTIDINE--TRNA LIGASE"/>
    <property type="match status" value="1"/>
</dbReference>
<evidence type="ECO:0000256" key="1">
    <source>
        <dbReference type="ARBA" id="ARBA00004496"/>
    </source>
</evidence>
<dbReference type="Pfam" id="PF03129">
    <property type="entry name" value="HGTP_anticodon"/>
    <property type="match status" value="1"/>
</dbReference>
<comment type="caution">
    <text evidence="16">The sequence shown here is derived from an EMBL/GenBank/DDBJ whole genome shotgun (WGS) entry which is preliminary data.</text>
</comment>
<dbReference type="Proteomes" id="UP001151582">
    <property type="component" value="Unassembled WGS sequence"/>
</dbReference>
<dbReference type="GO" id="GO:0006427">
    <property type="term" value="P:histidyl-tRNA aminoacylation"/>
    <property type="evidence" value="ECO:0007669"/>
    <property type="project" value="TreeGrafter"/>
</dbReference>
<comment type="function">
    <text evidence="12">Catalyzes the aminoacylation of histidyl-tRNA in both the cytoplasm and the mitochondrion.</text>
</comment>
<dbReference type="InterPro" id="IPR006195">
    <property type="entry name" value="aa-tRNA-synth_II"/>
</dbReference>